<dbReference type="GO" id="GO:0005524">
    <property type="term" value="F:ATP binding"/>
    <property type="evidence" value="ECO:0007669"/>
    <property type="project" value="UniProtKB-KW"/>
</dbReference>
<name>A0A1W2DPH3_9FIRM</name>
<dbReference type="InterPro" id="IPR003593">
    <property type="entry name" value="AAA+_ATPase"/>
</dbReference>
<dbReference type="PROSITE" id="PS00211">
    <property type="entry name" value="ABC_TRANSPORTER_1"/>
    <property type="match status" value="1"/>
</dbReference>
<dbReference type="AlphaFoldDB" id="A0A1W2DPH3"/>
<dbReference type="CDD" id="cd03230">
    <property type="entry name" value="ABC_DR_subfamily_A"/>
    <property type="match status" value="1"/>
</dbReference>
<dbReference type="GO" id="GO:0016887">
    <property type="term" value="F:ATP hydrolysis activity"/>
    <property type="evidence" value="ECO:0007669"/>
    <property type="project" value="InterPro"/>
</dbReference>
<dbReference type="OrthoDB" id="9804819at2"/>
<protein>
    <submittedName>
        <fullName evidence="4">ABC-2 type transport system ATP-binding protein</fullName>
    </submittedName>
</protein>
<accession>A0A1W2DPH3</accession>
<dbReference type="InterPro" id="IPR027417">
    <property type="entry name" value="P-loop_NTPase"/>
</dbReference>
<dbReference type="InterPro" id="IPR017871">
    <property type="entry name" value="ABC_transporter-like_CS"/>
</dbReference>
<dbReference type="Gene3D" id="3.40.50.300">
    <property type="entry name" value="P-loop containing nucleotide triphosphate hydrolases"/>
    <property type="match status" value="1"/>
</dbReference>
<evidence type="ECO:0000259" key="3">
    <source>
        <dbReference type="PROSITE" id="PS50893"/>
    </source>
</evidence>
<proteinExistence type="predicted"/>
<feature type="domain" description="ABC transporter" evidence="3">
    <location>
        <begin position="2"/>
        <end position="228"/>
    </location>
</feature>
<organism evidence="4 5">
    <name type="scientific">Sporomusa malonica</name>
    <dbReference type="NCBI Taxonomy" id="112901"/>
    <lineage>
        <taxon>Bacteria</taxon>
        <taxon>Bacillati</taxon>
        <taxon>Bacillota</taxon>
        <taxon>Negativicutes</taxon>
        <taxon>Selenomonadales</taxon>
        <taxon>Sporomusaceae</taxon>
        <taxon>Sporomusa</taxon>
    </lineage>
</organism>
<evidence type="ECO:0000313" key="4">
    <source>
        <dbReference type="EMBL" id="SMC99347.1"/>
    </source>
</evidence>
<keyword evidence="1" id="KW-0547">Nucleotide-binding</keyword>
<dbReference type="SUPFAM" id="SSF52540">
    <property type="entry name" value="P-loop containing nucleoside triphosphate hydrolases"/>
    <property type="match status" value="1"/>
</dbReference>
<keyword evidence="5" id="KW-1185">Reference proteome</keyword>
<dbReference type="RefSeq" id="WP_084577214.1">
    <property type="nucleotide sequence ID" value="NZ_CP155572.1"/>
</dbReference>
<dbReference type="SMART" id="SM00382">
    <property type="entry name" value="AAA"/>
    <property type="match status" value="1"/>
</dbReference>
<sequence>MICLTNVTRRFGTLTAVDQLNLEVKAGTIFGLVGPDGAGKTTTIRMITGIMSLTSGKISLLGSENIESVKDQIGYVPQKFSLYGDLTVMENIRVIGALYGADNKRVAELGTEILAFTNLLPFKDRLADNLSGGMKQKLALAAGLMHRPKIFFLDEPTTGVDPVSRREFWQMLYRLNKEGTTIFVSTPYMDEAELCTRVAFMSQGRIVASDTPKNLKAAYPFRLLELTAESKSVKSALAKCPIVEVNAFGDHYHLVTEHSPETVPKVEAALQAAGIEGYLLRDIPPTLEDVFVHLAGEGGAACTP</sequence>
<evidence type="ECO:0000313" key="5">
    <source>
        <dbReference type="Proteomes" id="UP000192738"/>
    </source>
</evidence>
<reference evidence="4 5" key="1">
    <citation type="submission" date="2017-04" db="EMBL/GenBank/DDBJ databases">
        <authorList>
            <person name="Afonso C.L."/>
            <person name="Miller P.J."/>
            <person name="Scott M.A."/>
            <person name="Spackman E."/>
            <person name="Goraichik I."/>
            <person name="Dimitrov K.M."/>
            <person name="Suarez D.L."/>
            <person name="Swayne D.E."/>
        </authorList>
    </citation>
    <scope>NUCLEOTIDE SEQUENCE [LARGE SCALE GENOMIC DNA]</scope>
    <source>
        <strain evidence="4 5">DSM 5090</strain>
    </source>
</reference>
<gene>
    <name evidence="4" type="ORF">SAMN04488500_11745</name>
</gene>
<dbReference type="EMBL" id="FWXI01000017">
    <property type="protein sequence ID" value="SMC99347.1"/>
    <property type="molecule type" value="Genomic_DNA"/>
</dbReference>
<dbReference type="Proteomes" id="UP000192738">
    <property type="component" value="Unassembled WGS sequence"/>
</dbReference>
<keyword evidence="2 4" id="KW-0067">ATP-binding</keyword>
<dbReference type="InterPro" id="IPR003439">
    <property type="entry name" value="ABC_transporter-like_ATP-bd"/>
</dbReference>
<dbReference type="PANTHER" id="PTHR43038">
    <property type="entry name" value="ATP-BINDING CASSETTE, SUB-FAMILY H, MEMBER 1"/>
    <property type="match status" value="1"/>
</dbReference>
<dbReference type="STRING" id="112901.SAMN04488500_11745"/>
<evidence type="ECO:0000256" key="2">
    <source>
        <dbReference type="ARBA" id="ARBA00022840"/>
    </source>
</evidence>
<dbReference type="Pfam" id="PF00005">
    <property type="entry name" value="ABC_tran"/>
    <property type="match status" value="1"/>
</dbReference>
<evidence type="ECO:0000256" key="1">
    <source>
        <dbReference type="ARBA" id="ARBA00022741"/>
    </source>
</evidence>
<dbReference type="PROSITE" id="PS50893">
    <property type="entry name" value="ABC_TRANSPORTER_2"/>
    <property type="match status" value="1"/>
</dbReference>
<dbReference type="PANTHER" id="PTHR43038:SF3">
    <property type="entry name" value="ABC TRANSPORTER G FAMILY MEMBER 20 ISOFORM X1"/>
    <property type="match status" value="1"/>
</dbReference>